<sequence length="64" mass="6902">MRILRAIARVFTGFGWVGWVLTPPAGPYDLGTVVPLPRPAAGADVPSVPLSARERETFWRIVGG</sequence>
<protein>
    <submittedName>
        <fullName evidence="1">Uncharacterized protein</fullName>
    </submittedName>
</protein>
<keyword evidence="2" id="KW-1185">Reference proteome</keyword>
<proteinExistence type="predicted"/>
<accession>A0ABU5RMS6</accession>
<comment type="caution">
    <text evidence="1">The sequence shown here is derived from an EMBL/GenBank/DDBJ whole genome shotgun (WGS) entry which is preliminary data.</text>
</comment>
<dbReference type="EMBL" id="JAYFSI010000017">
    <property type="protein sequence ID" value="MEA5366834.1"/>
    <property type="molecule type" value="Genomic_DNA"/>
</dbReference>
<dbReference type="RefSeq" id="WP_323336356.1">
    <property type="nucleotide sequence ID" value="NZ_JAYFSI010000017.1"/>
</dbReference>
<dbReference type="Proteomes" id="UP001304298">
    <property type="component" value="Unassembled WGS sequence"/>
</dbReference>
<gene>
    <name evidence="1" type="ORF">VA596_45390</name>
</gene>
<evidence type="ECO:0000313" key="2">
    <source>
        <dbReference type="Proteomes" id="UP001304298"/>
    </source>
</evidence>
<evidence type="ECO:0000313" key="1">
    <source>
        <dbReference type="EMBL" id="MEA5366834.1"/>
    </source>
</evidence>
<name>A0ABU5RMS6_9PSEU</name>
<reference evidence="1 2" key="1">
    <citation type="submission" date="2023-12" db="EMBL/GenBank/DDBJ databases">
        <title>Amycolatopsis sp. V23-08.</title>
        <authorList>
            <person name="Somphong A."/>
        </authorList>
    </citation>
    <scope>NUCLEOTIDE SEQUENCE [LARGE SCALE GENOMIC DNA]</scope>
    <source>
        <strain evidence="1 2">V23-08</strain>
    </source>
</reference>
<organism evidence="1 2">
    <name type="scientific">Amycolatopsis heterodermiae</name>
    <dbReference type="NCBI Taxonomy" id="3110235"/>
    <lineage>
        <taxon>Bacteria</taxon>
        <taxon>Bacillati</taxon>
        <taxon>Actinomycetota</taxon>
        <taxon>Actinomycetes</taxon>
        <taxon>Pseudonocardiales</taxon>
        <taxon>Pseudonocardiaceae</taxon>
        <taxon>Amycolatopsis</taxon>
    </lineage>
</organism>